<evidence type="ECO:0000313" key="1">
    <source>
        <dbReference type="EMBL" id="ESK82839.1"/>
    </source>
</evidence>
<protein>
    <submittedName>
        <fullName evidence="1">Uncharacterized protein</fullName>
    </submittedName>
</protein>
<dbReference type="HOGENOM" id="CLU_2038665_0_0_1"/>
<dbReference type="AlphaFoldDB" id="V2XTU2"/>
<comment type="caution">
    <text evidence="1">The sequence shown here is derived from an EMBL/GenBank/DDBJ whole genome shotgun (WGS) entry which is preliminary data.</text>
</comment>
<reference evidence="1 2" key="1">
    <citation type="journal article" date="2014" name="BMC Genomics">
        <title>Genome and secretome analysis of the hemibiotrophic fungal pathogen, Moniliophthora roreri, which causes frosty pod rot disease of cacao: mechanisms of the biotrophic and necrotrophic phases.</title>
        <authorList>
            <person name="Meinhardt L.W."/>
            <person name="Costa G.G.L."/>
            <person name="Thomazella D.P.T."/>
            <person name="Teixeira P.J.P.L."/>
            <person name="Carazzolle M.F."/>
            <person name="Schuster S.C."/>
            <person name="Carlson J.E."/>
            <person name="Guiltinan M.J."/>
            <person name="Mieczkowski P."/>
            <person name="Farmer A."/>
            <person name="Ramaraj T."/>
            <person name="Crozier J."/>
            <person name="Davis R.E."/>
            <person name="Shao J."/>
            <person name="Melnick R.L."/>
            <person name="Pereira G.A.G."/>
            <person name="Bailey B.A."/>
        </authorList>
    </citation>
    <scope>NUCLEOTIDE SEQUENCE [LARGE SCALE GENOMIC DNA]</scope>
    <source>
        <strain evidence="1 2">MCA 2997</strain>
    </source>
</reference>
<dbReference type="KEGG" id="mrr:Moror_12247"/>
<organism evidence="1 2">
    <name type="scientific">Moniliophthora roreri (strain MCA 2997)</name>
    <name type="common">Cocoa frosty pod rot fungus</name>
    <name type="synonym">Crinipellis roreri</name>
    <dbReference type="NCBI Taxonomy" id="1381753"/>
    <lineage>
        <taxon>Eukaryota</taxon>
        <taxon>Fungi</taxon>
        <taxon>Dikarya</taxon>
        <taxon>Basidiomycota</taxon>
        <taxon>Agaricomycotina</taxon>
        <taxon>Agaricomycetes</taxon>
        <taxon>Agaricomycetidae</taxon>
        <taxon>Agaricales</taxon>
        <taxon>Marasmiineae</taxon>
        <taxon>Marasmiaceae</taxon>
        <taxon>Moniliophthora</taxon>
    </lineage>
</organism>
<gene>
    <name evidence="1" type="ORF">Moror_12247</name>
</gene>
<keyword evidence="2" id="KW-1185">Reference proteome</keyword>
<dbReference type="Proteomes" id="UP000017559">
    <property type="component" value="Unassembled WGS sequence"/>
</dbReference>
<proteinExistence type="predicted"/>
<sequence length="121" mass="13304">MAFVIVPGRCRRRSLRWDVLLRRHRSAVSQVGRKGLRLGEHDGSAAELSSCFIRFTSIFYLLNVTPGLFVSPLVKALELLELQMARGGAGRGHQDVLETGHVGDIGYFSGYQGQMESGSTP</sequence>
<name>V2XTU2_MONRO</name>
<accession>V2XTU2</accession>
<dbReference type="EMBL" id="AWSO01001776">
    <property type="protein sequence ID" value="ESK82839.1"/>
    <property type="molecule type" value="Genomic_DNA"/>
</dbReference>
<evidence type="ECO:0000313" key="2">
    <source>
        <dbReference type="Proteomes" id="UP000017559"/>
    </source>
</evidence>